<dbReference type="GO" id="GO:0003677">
    <property type="term" value="F:DNA binding"/>
    <property type="evidence" value="ECO:0007669"/>
    <property type="project" value="UniProtKB-UniRule"/>
</dbReference>
<dbReference type="PANTHER" id="PTHR30328">
    <property type="entry name" value="TRANSCRIPTIONAL REPRESSOR"/>
    <property type="match status" value="1"/>
</dbReference>
<dbReference type="Pfam" id="PF00440">
    <property type="entry name" value="TetR_N"/>
    <property type="match status" value="1"/>
</dbReference>
<dbReference type="InterPro" id="IPR050109">
    <property type="entry name" value="HTH-type_TetR-like_transc_reg"/>
</dbReference>
<proteinExistence type="predicted"/>
<evidence type="ECO:0000256" key="1">
    <source>
        <dbReference type="ARBA" id="ARBA00023125"/>
    </source>
</evidence>
<dbReference type="SUPFAM" id="SSF46689">
    <property type="entry name" value="Homeodomain-like"/>
    <property type="match status" value="1"/>
</dbReference>
<dbReference type="Proteomes" id="UP000603369">
    <property type="component" value="Unassembled WGS sequence"/>
</dbReference>
<dbReference type="GO" id="GO:0006355">
    <property type="term" value="P:regulation of DNA-templated transcription"/>
    <property type="evidence" value="ECO:0007669"/>
    <property type="project" value="UniProtKB-ARBA"/>
</dbReference>
<evidence type="ECO:0000256" key="2">
    <source>
        <dbReference type="SAM" id="MobiDB-lite"/>
    </source>
</evidence>
<dbReference type="Gene3D" id="1.10.357.10">
    <property type="entry name" value="Tetracycline Repressor, domain 2"/>
    <property type="match status" value="1"/>
</dbReference>
<evidence type="ECO:0000313" key="3">
    <source>
        <dbReference type="EMBL" id="MBK3427260.1"/>
    </source>
</evidence>
<dbReference type="GeneID" id="78320647"/>
<dbReference type="AlphaFoldDB" id="A0A7Z0CW07"/>
<dbReference type="PANTHER" id="PTHR30328:SF54">
    <property type="entry name" value="HTH-TYPE TRANSCRIPTIONAL REPRESSOR SCO4008"/>
    <property type="match status" value="1"/>
</dbReference>
<dbReference type="InterPro" id="IPR041474">
    <property type="entry name" value="NicS_C"/>
</dbReference>
<evidence type="ECO:0000313" key="4">
    <source>
        <dbReference type="Proteomes" id="UP000603369"/>
    </source>
</evidence>
<organism evidence="3 4">
    <name type="scientific">Corynebacterium tuberculostearicum</name>
    <dbReference type="NCBI Taxonomy" id="38304"/>
    <lineage>
        <taxon>Bacteria</taxon>
        <taxon>Bacillati</taxon>
        <taxon>Actinomycetota</taxon>
        <taxon>Actinomycetes</taxon>
        <taxon>Mycobacteriales</taxon>
        <taxon>Corynebacteriaceae</taxon>
        <taxon>Corynebacterium</taxon>
    </lineage>
</organism>
<dbReference type="InterPro" id="IPR009057">
    <property type="entry name" value="Homeodomain-like_sf"/>
</dbReference>
<dbReference type="EMBL" id="JAEHFL010000002">
    <property type="protein sequence ID" value="MBK3427260.1"/>
    <property type="molecule type" value="Genomic_DNA"/>
</dbReference>
<comment type="caution">
    <text evidence="3">The sequence shown here is derived from an EMBL/GenBank/DDBJ whole genome shotgun (WGS) entry which is preliminary data.</text>
</comment>
<accession>A0A7Z0CW07</accession>
<reference evidence="3 4" key="1">
    <citation type="submission" date="2020-12" db="EMBL/GenBank/DDBJ databases">
        <title>Draft genome sequence of the commensal strain Corynebacterium tuberculostearicum MFP09/CIP 102622 isolated from human skin.</title>
        <authorList>
            <person name="Boukerb A.M."/>
            <person name="Janvier X."/>
            <person name="Feuilloley M.G.J."/>
            <person name="Groboillot A."/>
        </authorList>
    </citation>
    <scope>NUCLEOTIDE SEQUENCE [LARGE SCALE GENOMIC DNA]</scope>
    <source>
        <strain evidence="3 4">CIP 102622</strain>
    </source>
</reference>
<gene>
    <name evidence="3" type="ORF">JDP02_01880</name>
</gene>
<keyword evidence="1" id="KW-0238">DNA-binding</keyword>
<dbReference type="PROSITE" id="PS50977">
    <property type="entry name" value="HTH_TETR_2"/>
    <property type="match status" value="1"/>
</dbReference>
<dbReference type="PRINTS" id="PR00455">
    <property type="entry name" value="HTHTETR"/>
</dbReference>
<dbReference type="Pfam" id="PF17938">
    <property type="entry name" value="TetR_C_29"/>
    <property type="match status" value="1"/>
</dbReference>
<protein>
    <submittedName>
        <fullName evidence="3">TetR family transcriptional regulator</fullName>
    </submittedName>
</protein>
<keyword evidence="4" id="KW-1185">Reference proteome</keyword>
<dbReference type="SUPFAM" id="SSF48498">
    <property type="entry name" value="Tetracyclin repressor-like, C-terminal domain"/>
    <property type="match status" value="1"/>
</dbReference>
<feature type="compositionally biased region" description="Acidic residues" evidence="2">
    <location>
        <begin position="238"/>
        <end position="255"/>
    </location>
</feature>
<dbReference type="RefSeq" id="WP_179386883.1">
    <property type="nucleotide sequence ID" value="NZ_CP068156.1"/>
</dbReference>
<feature type="region of interest" description="Disordered" evidence="2">
    <location>
        <begin position="231"/>
        <end position="255"/>
    </location>
</feature>
<feature type="region of interest" description="Disordered" evidence="2">
    <location>
        <begin position="1"/>
        <end position="22"/>
    </location>
</feature>
<name>A0A7Z0CW07_9CORY</name>
<sequence length="255" mass="28098">MSTENTDPLQAADQADSPHAAHAESVSIDSVVDVAIKQFSRFGFTETKLETIAQESGMSKRMIHYHFGDKKGLYLRALSTAAQRLNPPEDALEIDTAVPVEGVRKLVDWLFRERVANPEAIRMLVWESNQQIVDPAQQAIADVAGVALHLDRLLLLGQDAGAFRPGISANDIFTLISSLTVYRVTNQVMVENMLGVNFNTQENIDGMHRLTVDAVLAFLTANIPDSGHESYLTSSSFDTEEGDEASPQDIYSEEY</sequence>
<dbReference type="InterPro" id="IPR001647">
    <property type="entry name" value="HTH_TetR"/>
</dbReference>
<dbReference type="InterPro" id="IPR036271">
    <property type="entry name" value="Tet_transcr_reg_TetR-rel_C_sf"/>
</dbReference>